<keyword evidence="4" id="KW-1185">Reference proteome</keyword>
<gene>
    <name evidence="3" type="ORF">SAMN02745108_00390</name>
    <name evidence="2" type="ORF">SAMN05720469_10471</name>
</gene>
<accession>A0A1M6RPI3</accession>
<proteinExistence type="predicted"/>
<dbReference type="InterPro" id="IPR015878">
    <property type="entry name" value="Ado_hCys_hydrolase_NAD-bd"/>
</dbReference>
<evidence type="ECO:0000313" key="3">
    <source>
        <dbReference type="EMBL" id="SJZ39343.1"/>
    </source>
</evidence>
<dbReference type="InterPro" id="IPR036291">
    <property type="entry name" value="NAD(P)-bd_dom_sf"/>
</dbReference>
<dbReference type="Gene3D" id="3.40.50.720">
    <property type="entry name" value="NAD(P)-binding Rossmann-like Domain"/>
    <property type="match status" value="1"/>
</dbReference>
<evidence type="ECO:0000313" key="5">
    <source>
        <dbReference type="Proteomes" id="UP000190449"/>
    </source>
</evidence>
<reference evidence="2" key="1">
    <citation type="submission" date="2016-11" db="EMBL/GenBank/DDBJ databases">
        <authorList>
            <person name="Jaros S."/>
            <person name="Januszkiewicz K."/>
            <person name="Wedrychowicz H."/>
        </authorList>
    </citation>
    <scope>NUCLEOTIDE SEQUENCE [LARGE SCALE GENOMIC DNA]</scope>
    <source>
        <strain evidence="2">UWOS</strain>
    </source>
</reference>
<dbReference type="Gene3D" id="3.40.50.1480">
    <property type="entry name" value="Adenosylhomocysteinase-like"/>
    <property type="match status" value="1"/>
</dbReference>
<dbReference type="Proteomes" id="UP000190449">
    <property type="component" value="Unassembled WGS sequence"/>
</dbReference>
<feature type="domain" description="S-adenosyl-L-homocysteine hydrolase NAD binding" evidence="1">
    <location>
        <begin position="158"/>
        <end position="306"/>
    </location>
</feature>
<dbReference type="InterPro" id="IPR042172">
    <property type="entry name" value="Adenosylhomocyst_ase-like_sf"/>
</dbReference>
<evidence type="ECO:0000313" key="4">
    <source>
        <dbReference type="Proteomes" id="UP000184275"/>
    </source>
</evidence>
<dbReference type="SUPFAM" id="SSF52283">
    <property type="entry name" value="Formate/glycerate dehydrogenase catalytic domain-like"/>
    <property type="match status" value="1"/>
</dbReference>
<evidence type="ECO:0000313" key="2">
    <source>
        <dbReference type="EMBL" id="SHK34355.1"/>
    </source>
</evidence>
<dbReference type="STRING" id="28122.SAMN02745108_00390"/>
<name>A0A1M6RPI3_9BACT</name>
<dbReference type="SUPFAM" id="SSF51735">
    <property type="entry name" value="NAD(P)-binding Rossmann-fold domains"/>
    <property type="match status" value="1"/>
</dbReference>
<dbReference type="SMART" id="SM00997">
    <property type="entry name" value="AdoHcyase_NAD"/>
    <property type="match status" value="1"/>
</dbReference>
<dbReference type="EMBL" id="FUWU01000004">
    <property type="protein sequence ID" value="SJZ39343.1"/>
    <property type="molecule type" value="Genomic_DNA"/>
</dbReference>
<dbReference type="RefSeq" id="WP_073302706.1">
    <property type="nucleotide sequence ID" value="NZ_FRAW01000004.1"/>
</dbReference>
<dbReference type="AlphaFoldDB" id="A0A1M6RPI3"/>
<evidence type="ECO:0000259" key="1">
    <source>
        <dbReference type="SMART" id="SM00997"/>
    </source>
</evidence>
<reference evidence="4" key="2">
    <citation type="submission" date="2016-11" db="EMBL/GenBank/DDBJ databases">
        <authorList>
            <person name="Varghese N."/>
            <person name="Submissions S."/>
        </authorList>
    </citation>
    <scope>NUCLEOTIDE SEQUENCE [LARGE SCALE GENOMIC DNA]</scope>
    <source>
        <strain evidence="4">UWOS</strain>
    </source>
</reference>
<reference evidence="3 5" key="3">
    <citation type="submission" date="2017-02" db="EMBL/GenBank/DDBJ databases">
        <authorList>
            <person name="Peterson S.W."/>
        </authorList>
    </citation>
    <scope>NUCLEOTIDE SEQUENCE [LARGE SCALE GENOMIC DNA]</scope>
    <source>
        <strain evidence="3 5">ATCC 43854</strain>
    </source>
</reference>
<accession>A0A1T4KAJ0</accession>
<protein>
    <submittedName>
        <fullName evidence="2">Adenosylhomocysteinase</fullName>
    </submittedName>
</protein>
<dbReference type="Proteomes" id="UP000184275">
    <property type="component" value="Unassembled WGS sequence"/>
</dbReference>
<organism evidence="2 4">
    <name type="scientific">Fibrobacter intestinalis</name>
    <dbReference type="NCBI Taxonomy" id="28122"/>
    <lineage>
        <taxon>Bacteria</taxon>
        <taxon>Pseudomonadati</taxon>
        <taxon>Fibrobacterota</taxon>
        <taxon>Fibrobacteria</taxon>
        <taxon>Fibrobacterales</taxon>
        <taxon>Fibrobacteraceae</taxon>
        <taxon>Fibrobacter</taxon>
    </lineage>
</organism>
<dbReference type="EMBL" id="FRAW01000004">
    <property type="protein sequence ID" value="SHK34355.1"/>
    <property type="molecule type" value="Genomic_DNA"/>
</dbReference>
<sequence length="376" mass="41399">MLFEEIIQSHYRPSEYPALASLAEEWQDSRPFEGLKILVATPIFRNTLLQYEALLAGGAELYVGRAVENAAIPCDFEIVELLQESEIPVVSPEMVLDMEQEDEFFDLILDCAGQFASCHPKIGFVELTRAGISYYNDSEFPVFNADGGIIKRIETSLGTGNGFFRALVQAGWTEFKGKKLLVFGSGKVGCGIALQGIENGCEVCTITDLNKRNSPTDFIRTLEQNGVPLVSKDDIPSVLQEISQADFVVSATGKKNALSGEEIFQALLQTKAVLANMGVEDEFPEDFPDERVLNNKIAINFSLKEPTLLKYLDASLALHAALGERLVLEHNEAFESEYLNNQGPQNPPEDIEQKLLGVTLQNGEISSEISRLLGLS</sequence>